<dbReference type="AlphaFoldDB" id="A0A9P4IX77"/>
<gene>
    <name evidence="4" type="ORF">K461DRAFT_282869</name>
</gene>
<proteinExistence type="inferred from homology"/>
<dbReference type="InterPro" id="IPR001199">
    <property type="entry name" value="Cyt_B5-like_heme/steroid-bd"/>
</dbReference>
<protein>
    <submittedName>
        <fullName evidence="4">Cytochrome b5</fullName>
    </submittedName>
</protein>
<dbReference type="PANTHER" id="PTHR10281">
    <property type="entry name" value="MEMBRANE-ASSOCIATED PROGESTERONE RECEPTOR COMPONENT-RELATED"/>
    <property type="match status" value="1"/>
</dbReference>
<dbReference type="EMBL" id="ML996093">
    <property type="protein sequence ID" value="KAF2148413.1"/>
    <property type="molecule type" value="Genomic_DNA"/>
</dbReference>
<feature type="domain" description="Cytochrome b5 heme-binding" evidence="3">
    <location>
        <begin position="97"/>
        <end position="188"/>
    </location>
</feature>
<dbReference type="OrthoDB" id="10257697at2759"/>
<comment type="caution">
    <text evidence="4">The sequence shown here is derived from an EMBL/GenBank/DDBJ whole genome shotgun (WGS) entry which is preliminary data.</text>
</comment>
<dbReference type="GO" id="GO:0016020">
    <property type="term" value="C:membrane"/>
    <property type="evidence" value="ECO:0007669"/>
    <property type="project" value="TreeGrafter"/>
</dbReference>
<dbReference type="InterPro" id="IPR050577">
    <property type="entry name" value="MAPR/NEUFC/NENF-like"/>
</dbReference>
<evidence type="ECO:0000256" key="2">
    <source>
        <dbReference type="SAM" id="MobiDB-lite"/>
    </source>
</evidence>
<comment type="similarity">
    <text evidence="1">Belongs to the cytochrome b5 family. MAPR subfamily.</text>
</comment>
<dbReference type="SUPFAM" id="SSF55856">
    <property type="entry name" value="Cytochrome b5-like heme/steroid binding domain"/>
    <property type="match status" value="1"/>
</dbReference>
<dbReference type="PANTHER" id="PTHR10281:SF76">
    <property type="entry name" value="CALCUTTA CUP-RELATED"/>
    <property type="match status" value="1"/>
</dbReference>
<sequence>MADVRRRALGTTDPATDPKAAGYVPKSADSVPSKIQAEDDSSARIKVTDILRILGGLALLNCTLSYFITGDSFGWGYRPWWSKPTQVSSWVKGPLQLTDAQLAAYDGSDPSKPIYLAINGTIYDVTSGPNYYGPGGMYGFFSGKDAARAFVTGCFQEDLNPDLRGVEEMYIPLDDPEEDAKLSKGEIKTRRERELRLAKKEVKGSLAGWEKLFSGATGKNYFKVGEVIREKDWLKNTPKPTLCEAAQKKRKVRGAAAAAKPAGGPPV</sequence>
<evidence type="ECO:0000256" key="1">
    <source>
        <dbReference type="ARBA" id="ARBA00038357"/>
    </source>
</evidence>
<dbReference type="InterPro" id="IPR036400">
    <property type="entry name" value="Cyt_B5-like_heme/steroid_sf"/>
</dbReference>
<name>A0A9P4IX77_9PEZI</name>
<dbReference type="SMART" id="SM01117">
    <property type="entry name" value="Cyt-b5"/>
    <property type="match status" value="1"/>
</dbReference>
<accession>A0A9P4IX77</accession>
<organism evidence="4 5">
    <name type="scientific">Myriangium duriaei CBS 260.36</name>
    <dbReference type="NCBI Taxonomy" id="1168546"/>
    <lineage>
        <taxon>Eukaryota</taxon>
        <taxon>Fungi</taxon>
        <taxon>Dikarya</taxon>
        <taxon>Ascomycota</taxon>
        <taxon>Pezizomycotina</taxon>
        <taxon>Dothideomycetes</taxon>
        <taxon>Dothideomycetidae</taxon>
        <taxon>Myriangiales</taxon>
        <taxon>Myriangiaceae</taxon>
        <taxon>Myriangium</taxon>
    </lineage>
</organism>
<reference evidence="4" key="1">
    <citation type="journal article" date="2020" name="Stud. Mycol.">
        <title>101 Dothideomycetes genomes: a test case for predicting lifestyles and emergence of pathogens.</title>
        <authorList>
            <person name="Haridas S."/>
            <person name="Albert R."/>
            <person name="Binder M."/>
            <person name="Bloem J."/>
            <person name="Labutti K."/>
            <person name="Salamov A."/>
            <person name="Andreopoulos B."/>
            <person name="Baker S."/>
            <person name="Barry K."/>
            <person name="Bills G."/>
            <person name="Bluhm B."/>
            <person name="Cannon C."/>
            <person name="Castanera R."/>
            <person name="Culley D."/>
            <person name="Daum C."/>
            <person name="Ezra D."/>
            <person name="Gonzalez J."/>
            <person name="Henrissat B."/>
            <person name="Kuo A."/>
            <person name="Liang C."/>
            <person name="Lipzen A."/>
            <person name="Lutzoni F."/>
            <person name="Magnuson J."/>
            <person name="Mondo S."/>
            <person name="Nolan M."/>
            <person name="Ohm R."/>
            <person name="Pangilinan J."/>
            <person name="Park H.-J."/>
            <person name="Ramirez L."/>
            <person name="Alfaro M."/>
            <person name="Sun H."/>
            <person name="Tritt A."/>
            <person name="Yoshinaga Y."/>
            <person name="Zwiers L.-H."/>
            <person name="Turgeon B."/>
            <person name="Goodwin S."/>
            <person name="Spatafora J."/>
            <person name="Crous P."/>
            <person name="Grigoriev I."/>
        </authorList>
    </citation>
    <scope>NUCLEOTIDE SEQUENCE</scope>
    <source>
        <strain evidence="4">CBS 260.36</strain>
    </source>
</reference>
<dbReference type="Proteomes" id="UP000799439">
    <property type="component" value="Unassembled WGS sequence"/>
</dbReference>
<dbReference type="GO" id="GO:0012505">
    <property type="term" value="C:endomembrane system"/>
    <property type="evidence" value="ECO:0007669"/>
    <property type="project" value="TreeGrafter"/>
</dbReference>
<dbReference type="FunFam" id="3.10.120.10:FF:000018">
    <property type="entry name" value="Heme/steroid binding domain protein, putative"/>
    <property type="match status" value="1"/>
</dbReference>
<dbReference type="Gene3D" id="3.10.120.10">
    <property type="entry name" value="Cytochrome b5-like heme/steroid binding domain"/>
    <property type="match status" value="1"/>
</dbReference>
<evidence type="ECO:0000259" key="3">
    <source>
        <dbReference type="SMART" id="SM01117"/>
    </source>
</evidence>
<dbReference type="Pfam" id="PF00173">
    <property type="entry name" value="Cyt-b5"/>
    <property type="match status" value="1"/>
</dbReference>
<evidence type="ECO:0000313" key="4">
    <source>
        <dbReference type="EMBL" id="KAF2148413.1"/>
    </source>
</evidence>
<keyword evidence="5" id="KW-1185">Reference proteome</keyword>
<evidence type="ECO:0000313" key="5">
    <source>
        <dbReference type="Proteomes" id="UP000799439"/>
    </source>
</evidence>
<feature type="region of interest" description="Disordered" evidence="2">
    <location>
        <begin position="1"/>
        <end position="35"/>
    </location>
</feature>